<feature type="domain" description="HAMP" evidence="7">
    <location>
        <begin position="310"/>
        <end position="366"/>
    </location>
</feature>
<evidence type="ECO:0000259" key="8">
    <source>
        <dbReference type="PROSITE" id="PS50887"/>
    </source>
</evidence>
<dbReference type="InterPro" id="IPR000160">
    <property type="entry name" value="GGDEF_dom"/>
</dbReference>
<dbReference type="PROSITE" id="PS50885">
    <property type="entry name" value="HAMP"/>
    <property type="match status" value="1"/>
</dbReference>
<dbReference type="PANTHER" id="PTHR46663:SF2">
    <property type="entry name" value="GGDEF DOMAIN-CONTAINING PROTEIN"/>
    <property type="match status" value="1"/>
</dbReference>
<comment type="subcellular location">
    <subcellularLocation>
        <location evidence="1">Cell membrane</location>
        <topology evidence="1">Multi-pass membrane protein</topology>
    </subcellularLocation>
</comment>
<sequence>MVRSLSKRAWSLWSKVGLHARLETFIVLALLPLAGLIILLVLQERGQEIERARHSTILLAERGAAQQAEVLQQARGALQMLTLVPEVRMAVPDECVSLLQQVTTLHPWSTGFSVVQPDGRLLCDSDNRSLSIADREYFQRALVTKRFTLSAYLIGRASGKPVLVAVLPTLDDVGKVDRVLLAGVDLKWLAGLSAEAAKTTGGAVTLLDAQGTVLAREPDPTGMVGQSVAEQPVIQEILRNTTGVVEGVGLDGATRIIGYAPLGDTGARIAVGIAREAAVAEVDRKLLVSTGVMVGVVLVLVIGVWFLMEVSVLRGLRALQASAARLSSGQFTSHHPYAPDKPHIAEIGEVARAVRDMGLTLSTYAFQDRLTGLANRRSFDGHLERLKGEAVQSTAAVAILYLDLDGFKPVNDAYGHHLGDAVLVEVGARLAQCTRHGDLAARLGGDEFAVVMRLPSGPLPQHALDVASRIINSLSAPFLIEGEVVHIGCSVGVALWPVNSSDLGMVCRYADQALYTAKKAGRGRAVLYADMRTDLSVGV</sequence>
<dbReference type="Pfam" id="PF00672">
    <property type="entry name" value="HAMP"/>
    <property type="match status" value="1"/>
</dbReference>
<dbReference type="SUPFAM" id="SSF55073">
    <property type="entry name" value="Nucleotide cyclase"/>
    <property type="match status" value="1"/>
</dbReference>
<evidence type="ECO:0000313" key="9">
    <source>
        <dbReference type="EMBL" id="QCO07306.1"/>
    </source>
</evidence>
<dbReference type="GO" id="GO:0007165">
    <property type="term" value="P:signal transduction"/>
    <property type="evidence" value="ECO:0007669"/>
    <property type="project" value="InterPro"/>
</dbReference>
<dbReference type="Gene3D" id="3.30.450.20">
    <property type="entry name" value="PAS domain"/>
    <property type="match status" value="2"/>
</dbReference>
<dbReference type="EMBL" id="CP032336">
    <property type="protein sequence ID" value="QCO07306.1"/>
    <property type="molecule type" value="Genomic_DNA"/>
</dbReference>
<dbReference type="AlphaFoldDB" id="A0A4D8QEE6"/>
<dbReference type="GO" id="GO:0005886">
    <property type="term" value="C:plasma membrane"/>
    <property type="evidence" value="ECO:0007669"/>
    <property type="project" value="UniProtKB-SubCell"/>
</dbReference>
<dbReference type="Proteomes" id="UP000298596">
    <property type="component" value="Plasmid p6"/>
</dbReference>
<dbReference type="InterPro" id="IPR033479">
    <property type="entry name" value="dCache_1"/>
</dbReference>
<dbReference type="Gene3D" id="3.30.70.270">
    <property type="match status" value="1"/>
</dbReference>
<dbReference type="Gene3D" id="6.10.340.10">
    <property type="match status" value="1"/>
</dbReference>
<dbReference type="PROSITE" id="PS50887">
    <property type="entry name" value="GGDEF"/>
    <property type="match status" value="1"/>
</dbReference>
<feature type="transmembrane region" description="Helical" evidence="6">
    <location>
        <begin position="20"/>
        <end position="42"/>
    </location>
</feature>
<evidence type="ECO:0000256" key="2">
    <source>
        <dbReference type="ARBA" id="ARBA00022475"/>
    </source>
</evidence>
<reference evidence="9 10" key="1">
    <citation type="submission" date="2018-09" db="EMBL/GenBank/DDBJ databases">
        <title>Whole genome based analysis of evolution and adaptive divergence in Indian and Brazilian strains of Azospirillum brasilense.</title>
        <authorList>
            <person name="Singh C."/>
            <person name="Tripathi A.K."/>
        </authorList>
    </citation>
    <scope>NUCLEOTIDE SEQUENCE [LARGE SCALE GENOMIC DNA]</scope>
    <source>
        <strain evidence="9 10">MTCC4036</strain>
        <plasmid evidence="9 10">p6</plasmid>
    </source>
</reference>
<dbReference type="Pfam" id="PF02743">
    <property type="entry name" value="dCache_1"/>
    <property type="match status" value="1"/>
</dbReference>
<dbReference type="Pfam" id="PF00990">
    <property type="entry name" value="GGDEF"/>
    <property type="match status" value="1"/>
</dbReference>
<feature type="domain" description="GGDEF" evidence="8">
    <location>
        <begin position="395"/>
        <end position="530"/>
    </location>
</feature>
<keyword evidence="5 6" id="KW-0472">Membrane</keyword>
<feature type="transmembrane region" description="Helical" evidence="6">
    <location>
        <begin position="286"/>
        <end position="308"/>
    </location>
</feature>
<protein>
    <submittedName>
        <fullName evidence="9">GGDEF domain-containing protein</fullName>
    </submittedName>
</protein>
<dbReference type="PANTHER" id="PTHR46663">
    <property type="entry name" value="DIGUANYLATE CYCLASE DGCT-RELATED"/>
    <property type="match status" value="1"/>
</dbReference>
<keyword evidence="2" id="KW-1003">Cell membrane</keyword>
<evidence type="ECO:0000256" key="5">
    <source>
        <dbReference type="ARBA" id="ARBA00023136"/>
    </source>
</evidence>
<dbReference type="CDD" id="cd12915">
    <property type="entry name" value="PDC2_DGC_like"/>
    <property type="match status" value="1"/>
</dbReference>
<dbReference type="NCBIfam" id="TIGR00254">
    <property type="entry name" value="GGDEF"/>
    <property type="match status" value="1"/>
</dbReference>
<geneLocation type="plasmid" evidence="9 10">
    <name>p6</name>
</geneLocation>
<dbReference type="InterPro" id="IPR043128">
    <property type="entry name" value="Rev_trsase/Diguanyl_cyclase"/>
</dbReference>
<dbReference type="SMART" id="SM00267">
    <property type="entry name" value="GGDEF"/>
    <property type="match status" value="1"/>
</dbReference>
<evidence type="ECO:0000256" key="6">
    <source>
        <dbReference type="SAM" id="Phobius"/>
    </source>
</evidence>
<evidence type="ECO:0000256" key="1">
    <source>
        <dbReference type="ARBA" id="ARBA00004651"/>
    </source>
</evidence>
<dbReference type="InterPro" id="IPR003660">
    <property type="entry name" value="HAMP_dom"/>
</dbReference>
<evidence type="ECO:0000259" key="7">
    <source>
        <dbReference type="PROSITE" id="PS50885"/>
    </source>
</evidence>
<keyword evidence="4 6" id="KW-1133">Transmembrane helix</keyword>
<evidence type="ECO:0000256" key="3">
    <source>
        <dbReference type="ARBA" id="ARBA00022692"/>
    </source>
</evidence>
<organism evidence="9 10">
    <name type="scientific">Azospirillum brasilense</name>
    <dbReference type="NCBI Taxonomy" id="192"/>
    <lineage>
        <taxon>Bacteria</taxon>
        <taxon>Pseudomonadati</taxon>
        <taxon>Pseudomonadota</taxon>
        <taxon>Alphaproteobacteria</taxon>
        <taxon>Rhodospirillales</taxon>
        <taxon>Azospirillaceae</taxon>
        <taxon>Azospirillum</taxon>
    </lineage>
</organism>
<accession>A0A4D8QEE6</accession>
<evidence type="ECO:0000256" key="4">
    <source>
        <dbReference type="ARBA" id="ARBA00022989"/>
    </source>
</evidence>
<dbReference type="InterPro" id="IPR029787">
    <property type="entry name" value="Nucleotide_cyclase"/>
</dbReference>
<proteinExistence type="predicted"/>
<dbReference type="CDD" id="cd12914">
    <property type="entry name" value="PDC1_DGC_like"/>
    <property type="match status" value="1"/>
</dbReference>
<name>A0A4D8QEE6_AZOBR</name>
<dbReference type="InterPro" id="IPR052163">
    <property type="entry name" value="DGC-Regulatory_Protein"/>
</dbReference>
<keyword evidence="3 6" id="KW-0812">Transmembrane</keyword>
<keyword evidence="9" id="KW-0614">Plasmid</keyword>
<evidence type="ECO:0000313" key="10">
    <source>
        <dbReference type="Proteomes" id="UP000298596"/>
    </source>
</evidence>
<gene>
    <name evidence="9" type="ORF">D3867_36100</name>
</gene>
<dbReference type="CDD" id="cd01949">
    <property type="entry name" value="GGDEF"/>
    <property type="match status" value="1"/>
</dbReference>